<gene>
    <name evidence="2" type="ORF">Q4490_16000</name>
</gene>
<name>A0AAW7XLX7_9GAMM</name>
<dbReference type="SUPFAM" id="SSF56024">
    <property type="entry name" value="Phospholipase D/nuclease"/>
    <property type="match status" value="1"/>
</dbReference>
<evidence type="ECO:0000313" key="3">
    <source>
        <dbReference type="Proteomes" id="UP001169862"/>
    </source>
</evidence>
<dbReference type="Gene3D" id="3.30.870.10">
    <property type="entry name" value="Endonuclease Chain A"/>
    <property type="match status" value="1"/>
</dbReference>
<dbReference type="Pfam" id="PF13091">
    <property type="entry name" value="PLDc_2"/>
    <property type="match status" value="1"/>
</dbReference>
<evidence type="ECO:0000259" key="1">
    <source>
        <dbReference type="Pfam" id="PF13091"/>
    </source>
</evidence>
<dbReference type="CDD" id="cd09176">
    <property type="entry name" value="PLDc_unchar6"/>
    <property type="match status" value="1"/>
</dbReference>
<evidence type="ECO:0000313" key="2">
    <source>
        <dbReference type="EMBL" id="MDO6455075.1"/>
    </source>
</evidence>
<dbReference type="InterPro" id="IPR059166">
    <property type="entry name" value="PLD-like_cat"/>
</dbReference>
<comment type="caution">
    <text evidence="2">The sequence shown here is derived from an EMBL/GenBank/DDBJ whole genome shotgun (WGS) entry which is preliminary data.</text>
</comment>
<dbReference type="RefSeq" id="WP_178969379.1">
    <property type="nucleotide sequence ID" value="NZ_CP041336.1"/>
</dbReference>
<protein>
    <submittedName>
        <fullName evidence="2">Phospholipase D family protein</fullName>
    </submittedName>
</protein>
<reference evidence="2" key="1">
    <citation type="submission" date="2023-07" db="EMBL/GenBank/DDBJ databases">
        <title>Genome content predicts the carbon catabolic preferences of heterotrophic bacteria.</title>
        <authorList>
            <person name="Gralka M."/>
        </authorList>
    </citation>
    <scope>NUCLEOTIDE SEQUENCE</scope>
    <source>
        <strain evidence="2">I2M16</strain>
    </source>
</reference>
<dbReference type="AlphaFoldDB" id="A0AAW7XLX7"/>
<organism evidence="2 3">
    <name type="scientific">Neptunomonas phycophila</name>
    <dbReference type="NCBI Taxonomy" id="1572645"/>
    <lineage>
        <taxon>Bacteria</taxon>
        <taxon>Pseudomonadati</taxon>
        <taxon>Pseudomonadota</taxon>
        <taxon>Gammaproteobacteria</taxon>
        <taxon>Oceanospirillales</taxon>
        <taxon>Oceanospirillaceae</taxon>
        <taxon>Neptunomonas</taxon>
    </lineage>
</organism>
<dbReference type="GeneID" id="89457498"/>
<proteinExistence type="predicted"/>
<dbReference type="InterPro" id="IPR025202">
    <property type="entry name" value="PLD-like_dom"/>
</dbReference>
<dbReference type="EMBL" id="JAUOPG010000012">
    <property type="protein sequence ID" value="MDO6455075.1"/>
    <property type="molecule type" value="Genomic_DNA"/>
</dbReference>
<feature type="domain" description="Phospholipase D-like" evidence="1">
    <location>
        <begin position="15"/>
        <end position="128"/>
    </location>
</feature>
<accession>A0AAW7XLX7</accession>
<dbReference type="Proteomes" id="UP001169862">
    <property type="component" value="Unassembled WGS sequence"/>
</dbReference>
<sequence>MAKFLNTSATNYFLEELIKSASDRLILISPFLKLNDRVKELLEDKNRLKIDVRIVYGKNELQPEEINWLKELTFIRTSFCKNLHAKCYMNEETCIITSLNLYEFSQVNNNEMGVAINRTEDAELYRDAYDEAQRIIRISDEVRMSFEKVAKAQDKPEAASSVEVGGEEKITSSKLGKKLGLSTQDLLSKLTEAGLLEIKEDKHYLTEAGKSAGGEFKMSKRFGPYFVWPSSLTLG</sequence>